<evidence type="ECO:0000256" key="3">
    <source>
        <dbReference type="ARBA" id="ARBA00022840"/>
    </source>
</evidence>
<evidence type="ECO:0000313" key="6">
    <source>
        <dbReference type="EMBL" id="KAK8894510.1"/>
    </source>
</evidence>
<dbReference type="Gene3D" id="3.30.470.20">
    <property type="entry name" value="ATP-grasp fold, B domain"/>
    <property type="match status" value="1"/>
</dbReference>
<evidence type="ECO:0000256" key="2">
    <source>
        <dbReference type="ARBA" id="ARBA00022741"/>
    </source>
</evidence>
<name>A0ABR2KTR3_9EUKA</name>
<dbReference type="Pfam" id="PF03133">
    <property type="entry name" value="TTL"/>
    <property type="match status" value="1"/>
</dbReference>
<reference evidence="6 7" key="1">
    <citation type="submission" date="2024-04" db="EMBL/GenBank/DDBJ databases">
        <title>Tritrichomonas musculus Genome.</title>
        <authorList>
            <person name="Alves-Ferreira E."/>
            <person name="Grigg M."/>
            <person name="Lorenzi H."/>
            <person name="Galac M."/>
        </authorList>
    </citation>
    <scope>NUCLEOTIDE SEQUENCE [LARGE SCALE GENOMIC DNA]</scope>
    <source>
        <strain evidence="6 7">EAF2021</strain>
    </source>
</reference>
<comment type="caution">
    <text evidence="6">The sequence shown here is derived from an EMBL/GenBank/DDBJ whole genome shotgun (WGS) entry which is preliminary data.</text>
</comment>
<keyword evidence="2" id="KW-0547">Nucleotide-binding</keyword>
<accession>A0ABR2KTR3</accession>
<dbReference type="PANTHER" id="PTHR12241:SF145">
    <property type="entry name" value="TUBULIN POLYGLUTAMYLASE TTLL5"/>
    <property type="match status" value="1"/>
</dbReference>
<gene>
    <name evidence="6" type="ORF">M9Y10_022944</name>
</gene>
<keyword evidence="3" id="KW-0067">ATP-binding</keyword>
<organism evidence="6 7">
    <name type="scientific">Tritrichomonas musculus</name>
    <dbReference type="NCBI Taxonomy" id="1915356"/>
    <lineage>
        <taxon>Eukaryota</taxon>
        <taxon>Metamonada</taxon>
        <taxon>Parabasalia</taxon>
        <taxon>Tritrichomonadida</taxon>
        <taxon>Tritrichomonadidae</taxon>
        <taxon>Tritrichomonas</taxon>
    </lineage>
</organism>
<proteinExistence type="predicted"/>
<dbReference type="EMBL" id="JAPFFF010000003">
    <property type="protein sequence ID" value="KAK8894510.1"/>
    <property type="molecule type" value="Genomic_DNA"/>
</dbReference>
<evidence type="ECO:0000256" key="4">
    <source>
        <dbReference type="ARBA" id="ARBA00041448"/>
    </source>
</evidence>
<comment type="catalytic activity">
    <reaction evidence="5">
        <text>L-glutamyl-[protein] + L-glutamate + ATP = gamma-L-glutamyl-L-glutamyl-[protein] + ADP + phosphate + H(+)</text>
        <dbReference type="Rhea" id="RHEA:60144"/>
        <dbReference type="Rhea" id="RHEA-COMP:10208"/>
        <dbReference type="Rhea" id="RHEA-COMP:15517"/>
        <dbReference type="ChEBI" id="CHEBI:15378"/>
        <dbReference type="ChEBI" id="CHEBI:29973"/>
        <dbReference type="ChEBI" id="CHEBI:29985"/>
        <dbReference type="ChEBI" id="CHEBI:30616"/>
        <dbReference type="ChEBI" id="CHEBI:43474"/>
        <dbReference type="ChEBI" id="CHEBI:143622"/>
        <dbReference type="ChEBI" id="CHEBI:456216"/>
    </reaction>
    <physiologicalReaction direction="left-to-right" evidence="5">
        <dbReference type="Rhea" id="RHEA:60145"/>
    </physiologicalReaction>
</comment>
<sequence>MSPKNYEKNRCPQFIDLFNSVPLPYKFVDIPGPSEPAYKPPYPLYFYVNRVITQLSSKSFIHCGFTQTHDTSKWNASWGRQYQQREYARCQAWQKINHWAGAFLMGRKDHFNTRMEELKKRIGDQMNFYPESYLLPDQEEALEDHWNLHRLWIVKPSASSRGKGIHLLSTDDTNEPPTLESGIIQNYIERPLLITGRKFDLRLYVLVPSISPLRIYIHDSGLARFCTHQYVYNDSDKTVNYEDLNMHLTNFSLNKNDVNFKRGEAGNESVENSKWSLPFFLNYLEKVEKINVQNLMSEIHRVICATVIAGECAIKKYHRRLIRHRHTSYEMYGLDILLDENLNPYIMEVNISPAMSGLDSSLDYQIKWRLMHELLRVARIIECNVYENDPCPGIREIEKACDHSCDPVRMKQVVEGKVDPWKKPSFRDLMIVRDFVEESERKGGFSRIFPKRKNFEKFLPCFENIEYDDKVFLDWIKMSNDERMAAIRRGWDDYTNQMQEVRNQSVPLNEPIDIE</sequence>
<protein>
    <recommendedName>
        <fullName evidence="4">Tubulin--tyrosine ligase-like protein 5</fullName>
    </recommendedName>
</protein>
<dbReference type="InterPro" id="IPR004344">
    <property type="entry name" value="TTL/TTLL_fam"/>
</dbReference>
<dbReference type="Proteomes" id="UP001470230">
    <property type="component" value="Unassembled WGS sequence"/>
</dbReference>
<keyword evidence="7" id="KW-1185">Reference proteome</keyword>
<dbReference type="PANTHER" id="PTHR12241">
    <property type="entry name" value="TUBULIN POLYGLUTAMYLASE"/>
    <property type="match status" value="1"/>
</dbReference>
<evidence type="ECO:0000313" key="7">
    <source>
        <dbReference type="Proteomes" id="UP001470230"/>
    </source>
</evidence>
<dbReference type="PROSITE" id="PS51221">
    <property type="entry name" value="TTL"/>
    <property type="match status" value="1"/>
</dbReference>
<keyword evidence="1" id="KW-0436">Ligase</keyword>
<evidence type="ECO:0000256" key="5">
    <source>
        <dbReference type="ARBA" id="ARBA00049274"/>
    </source>
</evidence>
<evidence type="ECO:0000256" key="1">
    <source>
        <dbReference type="ARBA" id="ARBA00022598"/>
    </source>
</evidence>
<dbReference type="SUPFAM" id="SSF56059">
    <property type="entry name" value="Glutathione synthetase ATP-binding domain-like"/>
    <property type="match status" value="1"/>
</dbReference>